<accession>A0A0E4H1V8</accession>
<sequence length="47" mass="5115">MIGQRIGRSLVEQLQGAATTGRFVWRTNELCRRARGGIAETGGAGRR</sequence>
<gene>
    <name evidence="1" type="ORF">BN1232_06045</name>
</gene>
<dbReference type="AlphaFoldDB" id="A0A0E4H1V8"/>
<dbReference type="EMBL" id="CTEE01000002">
    <property type="protein sequence ID" value="CQD24090.1"/>
    <property type="molecule type" value="Genomic_DNA"/>
</dbReference>
<dbReference type="Proteomes" id="UP000199251">
    <property type="component" value="Unassembled WGS sequence"/>
</dbReference>
<name>A0A0E4H1V8_MYCLN</name>
<reference evidence="1 2" key="1">
    <citation type="submission" date="2015-03" db="EMBL/GenBank/DDBJ databases">
        <authorList>
            <person name="Urmite Genomes"/>
        </authorList>
    </citation>
    <scope>NUCLEOTIDE SEQUENCE [LARGE SCALE GENOMIC DNA]</scope>
    <source>
        <strain evidence="1 2">CSUR P1491</strain>
    </source>
</reference>
<proteinExistence type="predicted"/>
<protein>
    <submittedName>
        <fullName evidence="1">Uncharacterized protein</fullName>
    </submittedName>
</protein>
<evidence type="ECO:0000313" key="2">
    <source>
        <dbReference type="Proteomes" id="UP000199251"/>
    </source>
</evidence>
<evidence type="ECO:0000313" key="1">
    <source>
        <dbReference type="EMBL" id="CQD24090.1"/>
    </source>
</evidence>
<organism evidence="1 2">
    <name type="scientific">Mycobacterium lentiflavum</name>
    <dbReference type="NCBI Taxonomy" id="141349"/>
    <lineage>
        <taxon>Bacteria</taxon>
        <taxon>Bacillati</taxon>
        <taxon>Actinomycetota</taxon>
        <taxon>Actinomycetes</taxon>
        <taxon>Mycobacteriales</taxon>
        <taxon>Mycobacteriaceae</taxon>
        <taxon>Mycobacterium</taxon>
        <taxon>Mycobacterium simiae complex</taxon>
    </lineage>
</organism>